<evidence type="ECO:0000256" key="9">
    <source>
        <dbReference type="SAM" id="MobiDB-lite"/>
    </source>
</evidence>
<reference evidence="11" key="2">
    <citation type="journal article" date="2024" name="Plant">
        <title>Genomic evolution and insights into agronomic trait innovations of Sesamum species.</title>
        <authorList>
            <person name="Miao H."/>
            <person name="Wang L."/>
            <person name="Qu L."/>
            <person name="Liu H."/>
            <person name="Sun Y."/>
            <person name="Le M."/>
            <person name="Wang Q."/>
            <person name="Wei S."/>
            <person name="Zheng Y."/>
            <person name="Lin W."/>
            <person name="Duan Y."/>
            <person name="Cao H."/>
            <person name="Xiong S."/>
            <person name="Wang X."/>
            <person name="Wei L."/>
            <person name="Li C."/>
            <person name="Ma Q."/>
            <person name="Ju M."/>
            <person name="Zhao R."/>
            <person name="Li G."/>
            <person name="Mu C."/>
            <person name="Tian Q."/>
            <person name="Mei H."/>
            <person name="Zhang T."/>
            <person name="Gao T."/>
            <person name="Zhang H."/>
        </authorList>
    </citation>
    <scope>NUCLEOTIDE SEQUENCE</scope>
    <source>
        <strain evidence="11">G02</strain>
    </source>
</reference>
<evidence type="ECO:0000256" key="4">
    <source>
        <dbReference type="ARBA" id="ARBA00022723"/>
    </source>
</evidence>
<evidence type="ECO:0000313" key="11">
    <source>
        <dbReference type="EMBL" id="KAL0431718.1"/>
    </source>
</evidence>
<sequence length="207" mass="22275">MASSESESAPPSLEELSTRGATAFLLPWIIGMAAATNSAARDVVVFVHQPTRSITLMEGSVEMEPLLREVASKEGPLPASKASIESLPRVHVSDPGLECPVCLAEYGEVEVKEMPCGHRFHSGCIEKWLGIHGSCPVCRYSMPADEKKEKESDERDGGGWRIHVFFARGRRAPGTDVESDSGSGFDDPAGDDGNDELAAQDMQIDDS</sequence>
<proteinExistence type="predicted"/>
<dbReference type="PANTHER" id="PTHR15710">
    <property type="entry name" value="E3 UBIQUITIN-PROTEIN LIGASE PRAJA"/>
    <property type="match status" value="1"/>
</dbReference>
<keyword evidence="4" id="KW-0479">Metal-binding</keyword>
<dbReference type="EC" id="2.3.2.27" evidence="2"/>
<feature type="region of interest" description="Disordered" evidence="9">
    <location>
        <begin position="171"/>
        <end position="207"/>
    </location>
</feature>
<keyword evidence="3" id="KW-0808">Transferase</keyword>
<gene>
    <name evidence="11" type="ORF">Sradi_0797800</name>
</gene>
<dbReference type="GO" id="GO:0016567">
    <property type="term" value="P:protein ubiquitination"/>
    <property type="evidence" value="ECO:0007669"/>
    <property type="project" value="TreeGrafter"/>
</dbReference>
<dbReference type="SUPFAM" id="SSF57850">
    <property type="entry name" value="RING/U-box"/>
    <property type="match status" value="1"/>
</dbReference>
<accession>A0AAW2VR67</accession>
<dbReference type="EMBL" id="JACGWJ010000003">
    <property type="protein sequence ID" value="KAL0431718.1"/>
    <property type="molecule type" value="Genomic_DNA"/>
</dbReference>
<keyword evidence="7" id="KW-0862">Zinc</keyword>
<dbReference type="GO" id="GO:0005737">
    <property type="term" value="C:cytoplasm"/>
    <property type="evidence" value="ECO:0007669"/>
    <property type="project" value="TreeGrafter"/>
</dbReference>
<protein>
    <recommendedName>
        <fullName evidence="2">RING-type E3 ubiquitin transferase</fullName>
        <ecNumber evidence="2">2.3.2.27</ecNumber>
    </recommendedName>
</protein>
<dbReference type="InterPro" id="IPR001841">
    <property type="entry name" value="Znf_RING"/>
</dbReference>
<reference evidence="11" key="1">
    <citation type="submission" date="2020-06" db="EMBL/GenBank/DDBJ databases">
        <authorList>
            <person name="Li T."/>
            <person name="Hu X."/>
            <person name="Zhang T."/>
            <person name="Song X."/>
            <person name="Zhang H."/>
            <person name="Dai N."/>
            <person name="Sheng W."/>
            <person name="Hou X."/>
            <person name="Wei L."/>
        </authorList>
    </citation>
    <scope>NUCLEOTIDE SEQUENCE</scope>
    <source>
        <strain evidence="11">G02</strain>
        <tissue evidence="11">Leaf</tissue>
    </source>
</reference>
<dbReference type="Pfam" id="PF13639">
    <property type="entry name" value="zf-RING_2"/>
    <property type="match status" value="1"/>
</dbReference>
<evidence type="ECO:0000259" key="10">
    <source>
        <dbReference type="PROSITE" id="PS50089"/>
    </source>
</evidence>
<evidence type="ECO:0000256" key="8">
    <source>
        <dbReference type="PROSITE-ProRule" id="PRU00175"/>
    </source>
</evidence>
<evidence type="ECO:0000256" key="2">
    <source>
        <dbReference type="ARBA" id="ARBA00012483"/>
    </source>
</evidence>
<dbReference type="GO" id="GO:0008270">
    <property type="term" value="F:zinc ion binding"/>
    <property type="evidence" value="ECO:0007669"/>
    <property type="project" value="UniProtKB-KW"/>
</dbReference>
<dbReference type="InterPro" id="IPR013083">
    <property type="entry name" value="Znf_RING/FYVE/PHD"/>
</dbReference>
<comment type="catalytic activity">
    <reaction evidence="1">
        <text>S-ubiquitinyl-[E2 ubiquitin-conjugating enzyme]-L-cysteine + [acceptor protein]-L-lysine = [E2 ubiquitin-conjugating enzyme]-L-cysteine + N(6)-ubiquitinyl-[acceptor protein]-L-lysine.</text>
        <dbReference type="EC" id="2.3.2.27"/>
    </reaction>
</comment>
<dbReference type="GO" id="GO:0061630">
    <property type="term" value="F:ubiquitin protein ligase activity"/>
    <property type="evidence" value="ECO:0007669"/>
    <property type="project" value="UniProtKB-EC"/>
</dbReference>
<keyword evidence="6" id="KW-0833">Ubl conjugation pathway</keyword>
<dbReference type="PROSITE" id="PS50089">
    <property type="entry name" value="ZF_RING_2"/>
    <property type="match status" value="1"/>
</dbReference>
<organism evidence="11">
    <name type="scientific">Sesamum radiatum</name>
    <name type="common">Black benniseed</name>
    <dbReference type="NCBI Taxonomy" id="300843"/>
    <lineage>
        <taxon>Eukaryota</taxon>
        <taxon>Viridiplantae</taxon>
        <taxon>Streptophyta</taxon>
        <taxon>Embryophyta</taxon>
        <taxon>Tracheophyta</taxon>
        <taxon>Spermatophyta</taxon>
        <taxon>Magnoliopsida</taxon>
        <taxon>eudicotyledons</taxon>
        <taxon>Gunneridae</taxon>
        <taxon>Pentapetalae</taxon>
        <taxon>asterids</taxon>
        <taxon>lamiids</taxon>
        <taxon>Lamiales</taxon>
        <taxon>Pedaliaceae</taxon>
        <taxon>Sesamum</taxon>
    </lineage>
</organism>
<evidence type="ECO:0000256" key="3">
    <source>
        <dbReference type="ARBA" id="ARBA00022679"/>
    </source>
</evidence>
<dbReference type="AlphaFoldDB" id="A0AAW2VR67"/>
<dbReference type="FunFam" id="3.30.40.10:FF:000127">
    <property type="entry name" value="E3 ubiquitin-protein ligase RNF181"/>
    <property type="match status" value="1"/>
</dbReference>
<evidence type="ECO:0000256" key="1">
    <source>
        <dbReference type="ARBA" id="ARBA00000900"/>
    </source>
</evidence>
<comment type="caution">
    <text evidence="11">The sequence shown here is derived from an EMBL/GenBank/DDBJ whole genome shotgun (WGS) entry which is preliminary data.</text>
</comment>
<dbReference type="SMART" id="SM00184">
    <property type="entry name" value="RING"/>
    <property type="match status" value="1"/>
</dbReference>
<dbReference type="PANTHER" id="PTHR15710:SF235">
    <property type="entry name" value="RING-H2 FINGER PROTEIN ATL79-LIKE"/>
    <property type="match status" value="1"/>
</dbReference>
<evidence type="ECO:0000256" key="6">
    <source>
        <dbReference type="ARBA" id="ARBA00022786"/>
    </source>
</evidence>
<evidence type="ECO:0000256" key="5">
    <source>
        <dbReference type="ARBA" id="ARBA00022771"/>
    </source>
</evidence>
<feature type="domain" description="RING-type" evidence="10">
    <location>
        <begin position="99"/>
        <end position="139"/>
    </location>
</feature>
<name>A0AAW2VR67_SESRA</name>
<keyword evidence="5 8" id="KW-0863">Zinc-finger</keyword>
<dbReference type="Gene3D" id="3.30.40.10">
    <property type="entry name" value="Zinc/RING finger domain, C3HC4 (zinc finger)"/>
    <property type="match status" value="1"/>
</dbReference>
<evidence type="ECO:0000256" key="7">
    <source>
        <dbReference type="ARBA" id="ARBA00022833"/>
    </source>
</evidence>